<keyword evidence="22" id="KW-1185">Reference proteome</keyword>
<evidence type="ECO:0000256" key="13">
    <source>
        <dbReference type="ARBA" id="ARBA00022984"/>
    </source>
</evidence>
<dbReference type="InterPro" id="IPR016167">
    <property type="entry name" value="FAD-bd_PCMH_sub1"/>
</dbReference>
<dbReference type="HAMAP" id="MF_00037">
    <property type="entry name" value="MurB"/>
    <property type="match status" value="1"/>
</dbReference>
<gene>
    <name evidence="19" type="primary">murB</name>
    <name evidence="21" type="ORF">P0082_10465</name>
</gene>
<dbReference type="Gene3D" id="3.30.465.10">
    <property type="match status" value="1"/>
</dbReference>
<evidence type="ECO:0000256" key="5">
    <source>
        <dbReference type="ARBA" id="ARBA00012518"/>
    </source>
</evidence>
<dbReference type="PROSITE" id="PS51387">
    <property type="entry name" value="FAD_PCMH"/>
    <property type="match status" value="1"/>
</dbReference>
<proteinExistence type="inferred from homology"/>
<dbReference type="PANTHER" id="PTHR21071">
    <property type="entry name" value="UDP-N-ACETYLENOLPYRUVOYLGLUCOSAMINE REDUCTASE"/>
    <property type="match status" value="1"/>
</dbReference>
<evidence type="ECO:0000256" key="4">
    <source>
        <dbReference type="ARBA" id="ARBA00004752"/>
    </source>
</evidence>
<dbReference type="InterPro" id="IPR006094">
    <property type="entry name" value="Oxid_FAD_bind_N"/>
</dbReference>
<keyword evidence="10 19" id="KW-0274">FAD</keyword>
<dbReference type="SUPFAM" id="SSF56194">
    <property type="entry name" value="Uridine diphospho-N-Acetylenolpyruvylglucosamine reductase, MurB, C-terminal domain"/>
    <property type="match status" value="1"/>
</dbReference>
<evidence type="ECO:0000313" key="22">
    <source>
        <dbReference type="Proteomes" id="UP001228690"/>
    </source>
</evidence>
<dbReference type="InterPro" id="IPR016169">
    <property type="entry name" value="FAD-bd_PCMH_sub2"/>
</dbReference>
<comment type="function">
    <text evidence="2 19">Cell wall formation.</text>
</comment>
<dbReference type="Proteomes" id="UP001228690">
    <property type="component" value="Chromosome"/>
</dbReference>
<dbReference type="Gene3D" id="3.30.43.10">
    <property type="entry name" value="Uridine Diphospho-n-acetylenolpyruvylglucosamine Reductase, domain 2"/>
    <property type="match status" value="1"/>
</dbReference>
<dbReference type="InterPro" id="IPR011601">
    <property type="entry name" value="MurB_C"/>
</dbReference>
<evidence type="ECO:0000256" key="6">
    <source>
        <dbReference type="ARBA" id="ARBA00015188"/>
    </source>
</evidence>
<organism evidence="21 22">
    <name type="scientific">Candidatus Haliotispira prima</name>
    <dbReference type="NCBI Taxonomy" id="3034016"/>
    <lineage>
        <taxon>Bacteria</taxon>
        <taxon>Pseudomonadati</taxon>
        <taxon>Spirochaetota</taxon>
        <taxon>Spirochaetia</taxon>
        <taxon>Spirochaetales</taxon>
        <taxon>Spirochaetaceae</taxon>
        <taxon>Candidatus Haliotispira</taxon>
    </lineage>
</organism>
<evidence type="ECO:0000256" key="18">
    <source>
        <dbReference type="ARBA" id="ARBA00048914"/>
    </source>
</evidence>
<comment type="catalytic activity">
    <reaction evidence="18 19">
        <text>UDP-N-acetyl-alpha-D-muramate + NADP(+) = UDP-N-acetyl-3-O-(1-carboxyvinyl)-alpha-D-glucosamine + NADPH + H(+)</text>
        <dbReference type="Rhea" id="RHEA:12248"/>
        <dbReference type="ChEBI" id="CHEBI:15378"/>
        <dbReference type="ChEBI" id="CHEBI:57783"/>
        <dbReference type="ChEBI" id="CHEBI:58349"/>
        <dbReference type="ChEBI" id="CHEBI:68483"/>
        <dbReference type="ChEBI" id="CHEBI:70757"/>
        <dbReference type="EC" id="1.3.1.98"/>
    </reaction>
</comment>
<accession>A0ABY8MHU0</accession>
<comment type="subcellular location">
    <subcellularLocation>
        <location evidence="3 19">Cytoplasm</location>
    </subcellularLocation>
</comment>
<keyword evidence="16 19" id="KW-0961">Cell wall biogenesis/degradation</keyword>
<evidence type="ECO:0000256" key="1">
    <source>
        <dbReference type="ARBA" id="ARBA00001974"/>
    </source>
</evidence>
<keyword evidence="8 19" id="KW-0132">Cell division</keyword>
<name>A0ABY8MHU0_9SPIO</name>
<keyword evidence="13 19" id="KW-0573">Peptidoglycan synthesis</keyword>
<evidence type="ECO:0000256" key="14">
    <source>
        <dbReference type="ARBA" id="ARBA00023002"/>
    </source>
</evidence>
<evidence type="ECO:0000256" key="16">
    <source>
        <dbReference type="ARBA" id="ARBA00023316"/>
    </source>
</evidence>
<evidence type="ECO:0000256" key="10">
    <source>
        <dbReference type="ARBA" id="ARBA00022827"/>
    </source>
</evidence>
<dbReference type="InterPro" id="IPR003170">
    <property type="entry name" value="MurB"/>
</dbReference>
<feature type="active site" description="Proton donor" evidence="19">
    <location>
        <position position="267"/>
    </location>
</feature>
<dbReference type="EMBL" id="CP123443">
    <property type="protein sequence ID" value="WGK68895.1"/>
    <property type="molecule type" value="Genomic_DNA"/>
</dbReference>
<evidence type="ECO:0000256" key="17">
    <source>
        <dbReference type="ARBA" id="ARBA00031026"/>
    </source>
</evidence>
<reference evidence="21 22" key="1">
    <citation type="submission" date="2023-04" db="EMBL/GenBank/DDBJ databases">
        <title>Spirochaete genome identified in red abalone sample constitutes a novel genus.</title>
        <authorList>
            <person name="Sharma S.P."/>
            <person name="Purcell C.M."/>
            <person name="Hyde J.R."/>
            <person name="Severin A.J."/>
        </authorList>
    </citation>
    <scope>NUCLEOTIDE SEQUENCE [LARGE SCALE GENOMIC DNA]</scope>
    <source>
        <strain evidence="21 22">SP-2023</strain>
    </source>
</reference>
<keyword evidence="9 19" id="KW-0285">Flavoprotein</keyword>
<evidence type="ECO:0000256" key="12">
    <source>
        <dbReference type="ARBA" id="ARBA00022960"/>
    </source>
</evidence>
<comment type="cofactor">
    <cofactor evidence="1 19">
        <name>FAD</name>
        <dbReference type="ChEBI" id="CHEBI:57692"/>
    </cofactor>
</comment>
<evidence type="ECO:0000256" key="11">
    <source>
        <dbReference type="ARBA" id="ARBA00022857"/>
    </source>
</evidence>
<evidence type="ECO:0000256" key="8">
    <source>
        <dbReference type="ARBA" id="ARBA00022618"/>
    </source>
</evidence>
<evidence type="ECO:0000256" key="15">
    <source>
        <dbReference type="ARBA" id="ARBA00023306"/>
    </source>
</evidence>
<dbReference type="PANTHER" id="PTHR21071:SF4">
    <property type="entry name" value="UDP-N-ACETYLENOLPYRUVOYLGLUCOSAMINE REDUCTASE"/>
    <property type="match status" value="1"/>
</dbReference>
<evidence type="ECO:0000256" key="3">
    <source>
        <dbReference type="ARBA" id="ARBA00004496"/>
    </source>
</evidence>
<comment type="caution">
    <text evidence="19">Lacks conserved residue(s) required for the propagation of feature annotation.</text>
</comment>
<dbReference type="RefSeq" id="WP_326927082.1">
    <property type="nucleotide sequence ID" value="NZ_CP123443.1"/>
</dbReference>
<evidence type="ECO:0000256" key="19">
    <source>
        <dbReference type="HAMAP-Rule" id="MF_00037"/>
    </source>
</evidence>
<keyword evidence="15 19" id="KW-0131">Cell cycle</keyword>
<comment type="similarity">
    <text evidence="19">Belongs to the MurB family.</text>
</comment>
<evidence type="ECO:0000256" key="2">
    <source>
        <dbReference type="ARBA" id="ARBA00003921"/>
    </source>
</evidence>
<dbReference type="Gene3D" id="3.90.78.10">
    <property type="entry name" value="UDP-N-acetylenolpyruvoylglucosamine reductase, C-terminal domain"/>
    <property type="match status" value="1"/>
</dbReference>
<evidence type="ECO:0000313" key="21">
    <source>
        <dbReference type="EMBL" id="WGK68895.1"/>
    </source>
</evidence>
<sequence length="353" mass="39330">MSRQKQKFIELYQCLRQETPDYPVFPDISLAPFTTFAVGGNADLLLLPRHRRELLRALELCEQLELPLIVLGGGANVLVSDIGIRGVVLSLCGLQDIGWNSRDFLLEAEAGWDMSQISGYSVRQSAAGLHHFYGMPGSLGGAVYMNARCYEGEMSEIVRRVLCIPRQSVPPAREAHADQGGQAEQADKAESFYRPSELRWVELGLGDWHYKYSHFRPDSGHALAGALIVAVELRLREQSQSGLEREMHSFLEDRIVKGHFRAPCGGSFFKNDRAFGAPTGQIIDGLGLKGLRHGGAQLAPWHGNIIINAGRASAGEIWQLSCRIREEVRQRTGFELEPEVQRLGDWQLWDSGH</sequence>
<feature type="domain" description="FAD-binding PCMH-type" evidence="20">
    <location>
        <begin position="38"/>
        <end position="238"/>
    </location>
</feature>
<evidence type="ECO:0000256" key="7">
    <source>
        <dbReference type="ARBA" id="ARBA00022490"/>
    </source>
</evidence>
<dbReference type="EC" id="1.3.1.98" evidence="5 19"/>
<protein>
    <recommendedName>
        <fullName evidence="6 19">UDP-N-acetylenolpyruvoylglucosamine reductase</fullName>
        <ecNumber evidence="5 19">1.3.1.98</ecNumber>
    </recommendedName>
    <alternativeName>
        <fullName evidence="17 19">UDP-N-acetylmuramate dehydrogenase</fullName>
    </alternativeName>
</protein>
<keyword evidence="7 19" id="KW-0963">Cytoplasm</keyword>
<keyword evidence="11 19" id="KW-0521">NADP</keyword>
<feature type="active site" evidence="19">
    <location>
        <position position="339"/>
    </location>
</feature>
<dbReference type="InterPro" id="IPR036635">
    <property type="entry name" value="MurB_C_sf"/>
</dbReference>
<evidence type="ECO:0000256" key="9">
    <source>
        <dbReference type="ARBA" id="ARBA00022630"/>
    </source>
</evidence>
<dbReference type="Pfam" id="PF01565">
    <property type="entry name" value="FAD_binding_4"/>
    <property type="match status" value="1"/>
</dbReference>
<keyword evidence="12 19" id="KW-0133">Cell shape</keyword>
<keyword evidence="14 19" id="KW-0560">Oxidoreductase</keyword>
<comment type="pathway">
    <text evidence="4 19">Cell wall biogenesis; peptidoglycan biosynthesis.</text>
</comment>
<evidence type="ECO:0000259" key="20">
    <source>
        <dbReference type="PROSITE" id="PS51387"/>
    </source>
</evidence>
<dbReference type="SUPFAM" id="SSF56176">
    <property type="entry name" value="FAD-binding/transporter-associated domain-like"/>
    <property type="match status" value="1"/>
</dbReference>
<dbReference type="InterPro" id="IPR016166">
    <property type="entry name" value="FAD-bd_PCMH"/>
</dbReference>
<dbReference type="InterPro" id="IPR036318">
    <property type="entry name" value="FAD-bd_PCMH-like_sf"/>
</dbReference>
<dbReference type="Pfam" id="PF02873">
    <property type="entry name" value="MurB_C"/>
    <property type="match status" value="1"/>
</dbReference>